<feature type="transmembrane region" description="Helical" evidence="1">
    <location>
        <begin position="301"/>
        <end position="321"/>
    </location>
</feature>
<feature type="transmembrane region" description="Helical" evidence="1">
    <location>
        <begin position="80"/>
        <end position="100"/>
    </location>
</feature>
<sequence>MNNRVYSLDVLRGIAVLLVLIVHVAQKTLNYESLGFEVAKLGSLGVQLFFMISAFTVFMTYEKTMLKDRKPITSFFIRRFFRIMPIYWIGIILYSTYYGVYGDRNWGDAPEGWHYILHFLTLNMLHPSVQSTVVPGGWSISVEIMFYLSFPIAFYFVRTLKSSFYFLVATVVLSVFFRMLFTEYFFEEYLYGMMGDSTDEIKSRFVYRFIINQYPLFAAGFFMYHMIKSGQYNKYIDEKLILLSTFSFLIISLYVFLVYSGSFLKLPLEAFVHIVIGFPMLILSIVYLVRKAKSSPCLLEIAFASIGRVSFSFYIVHFIIVDEVSRAVIGVNESFGMSFGFLFISTIFLSLVITYSISNVSHFFIEKKIQNFTKTVLARFKFS</sequence>
<reference evidence="3 4" key="1">
    <citation type="journal article" date="2012" name="J. Bacteriol.">
        <title>Genome Sequence of Pectin-Degrading Alishewanella agri, Isolated from Landfill Soil.</title>
        <authorList>
            <person name="Kim J."/>
            <person name="Jung J."/>
            <person name="Sung J.S."/>
            <person name="Chun J."/>
            <person name="Park W."/>
        </authorList>
    </citation>
    <scope>NUCLEOTIDE SEQUENCE [LARGE SCALE GENOMIC DNA]</scope>
    <source>
        <strain evidence="3 4">BL06</strain>
    </source>
</reference>
<comment type="caution">
    <text evidence="3">The sequence shown here is derived from an EMBL/GenBank/DDBJ whole genome shotgun (WGS) entry which is preliminary data.</text>
</comment>
<dbReference type="InterPro" id="IPR002656">
    <property type="entry name" value="Acyl_transf_3_dom"/>
</dbReference>
<proteinExistence type="predicted"/>
<feature type="transmembrane region" description="Helical" evidence="1">
    <location>
        <begin position="138"/>
        <end position="157"/>
    </location>
</feature>
<dbReference type="EMBL" id="AKKU01000015">
    <property type="protein sequence ID" value="EIW88835.1"/>
    <property type="molecule type" value="Genomic_DNA"/>
</dbReference>
<keyword evidence="3" id="KW-0808">Transferase</keyword>
<dbReference type="InterPro" id="IPR050879">
    <property type="entry name" value="Acyltransferase_3"/>
</dbReference>
<dbReference type="Proteomes" id="UP000035062">
    <property type="component" value="Unassembled WGS sequence"/>
</dbReference>
<dbReference type="STRING" id="1195246.AGRI_08615"/>
<evidence type="ECO:0000259" key="2">
    <source>
        <dbReference type="Pfam" id="PF01757"/>
    </source>
</evidence>
<dbReference type="GO" id="GO:0000271">
    <property type="term" value="P:polysaccharide biosynthetic process"/>
    <property type="evidence" value="ECO:0007669"/>
    <property type="project" value="TreeGrafter"/>
</dbReference>
<dbReference type="AlphaFoldDB" id="I9DRZ5"/>
<feature type="transmembrane region" description="Helical" evidence="1">
    <location>
        <begin position="239"/>
        <end position="259"/>
    </location>
</feature>
<dbReference type="PANTHER" id="PTHR23028">
    <property type="entry name" value="ACETYLTRANSFERASE"/>
    <property type="match status" value="1"/>
</dbReference>
<keyword evidence="3" id="KW-0012">Acyltransferase</keyword>
<dbReference type="GO" id="GO:0016020">
    <property type="term" value="C:membrane"/>
    <property type="evidence" value="ECO:0007669"/>
    <property type="project" value="TreeGrafter"/>
</dbReference>
<accession>I9DRZ5</accession>
<dbReference type="eggNOG" id="COG1835">
    <property type="taxonomic scope" value="Bacteria"/>
</dbReference>
<dbReference type="Pfam" id="PF01757">
    <property type="entry name" value="Acyl_transf_3"/>
    <property type="match status" value="1"/>
</dbReference>
<feature type="transmembrane region" description="Helical" evidence="1">
    <location>
        <begin position="38"/>
        <end position="59"/>
    </location>
</feature>
<dbReference type="PATRIC" id="fig|1195246.3.peg.1694"/>
<feature type="transmembrane region" description="Helical" evidence="1">
    <location>
        <begin position="164"/>
        <end position="186"/>
    </location>
</feature>
<evidence type="ECO:0000313" key="4">
    <source>
        <dbReference type="Proteomes" id="UP000035062"/>
    </source>
</evidence>
<dbReference type="GO" id="GO:0016747">
    <property type="term" value="F:acyltransferase activity, transferring groups other than amino-acyl groups"/>
    <property type="evidence" value="ECO:0007669"/>
    <property type="project" value="InterPro"/>
</dbReference>
<feature type="transmembrane region" description="Helical" evidence="1">
    <location>
        <begin position="7"/>
        <end position="26"/>
    </location>
</feature>
<keyword evidence="1" id="KW-1133">Transmembrane helix</keyword>
<dbReference type="RefSeq" id="WP_008984581.1">
    <property type="nucleotide sequence ID" value="NZ_AKKU01000015.1"/>
</dbReference>
<evidence type="ECO:0000313" key="3">
    <source>
        <dbReference type="EMBL" id="EIW88835.1"/>
    </source>
</evidence>
<evidence type="ECO:0000256" key="1">
    <source>
        <dbReference type="SAM" id="Phobius"/>
    </source>
</evidence>
<keyword evidence="1" id="KW-0472">Membrane</keyword>
<keyword evidence="1" id="KW-0812">Transmembrane</keyword>
<feature type="domain" description="Acyltransferase 3" evidence="2">
    <location>
        <begin position="6"/>
        <end position="354"/>
    </location>
</feature>
<gene>
    <name evidence="3" type="ORF">AGRI_08615</name>
</gene>
<keyword evidence="4" id="KW-1185">Reference proteome</keyword>
<protein>
    <submittedName>
        <fullName evidence="3">Acyltransferase</fullName>
    </submittedName>
</protein>
<feature type="transmembrane region" description="Helical" evidence="1">
    <location>
        <begin position="341"/>
        <end position="365"/>
    </location>
</feature>
<feature type="transmembrane region" description="Helical" evidence="1">
    <location>
        <begin position="271"/>
        <end position="289"/>
    </location>
</feature>
<organism evidence="3 4">
    <name type="scientific">Alishewanella agri BL06</name>
    <dbReference type="NCBI Taxonomy" id="1195246"/>
    <lineage>
        <taxon>Bacteria</taxon>
        <taxon>Pseudomonadati</taxon>
        <taxon>Pseudomonadota</taxon>
        <taxon>Gammaproteobacteria</taxon>
        <taxon>Alteromonadales</taxon>
        <taxon>Alteromonadaceae</taxon>
        <taxon>Alishewanella</taxon>
    </lineage>
</organism>
<name>I9DRZ5_9ALTE</name>
<dbReference type="PANTHER" id="PTHR23028:SF53">
    <property type="entry name" value="ACYL_TRANSF_3 DOMAIN-CONTAINING PROTEIN"/>
    <property type="match status" value="1"/>
</dbReference>
<feature type="transmembrane region" description="Helical" evidence="1">
    <location>
        <begin position="206"/>
        <end position="227"/>
    </location>
</feature>